<dbReference type="PANTHER" id="PTHR43877">
    <property type="entry name" value="AMINOALKYLPHOSPHONATE N-ACETYLTRANSFERASE-RELATED-RELATED"/>
    <property type="match status" value="1"/>
</dbReference>
<keyword evidence="5" id="KW-1185">Reference proteome</keyword>
<dbReference type="CDD" id="cd04301">
    <property type="entry name" value="NAT_SF"/>
    <property type="match status" value="1"/>
</dbReference>
<dbReference type="AlphaFoldDB" id="A0A6L7G6N2"/>
<comment type="caution">
    <text evidence="4">The sequence shown here is derived from an EMBL/GenBank/DDBJ whole genome shotgun (WGS) entry which is preliminary data.</text>
</comment>
<evidence type="ECO:0000259" key="3">
    <source>
        <dbReference type="PROSITE" id="PS51186"/>
    </source>
</evidence>
<dbReference type="InterPro" id="IPR000835">
    <property type="entry name" value="HTH_MarR-typ"/>
</dbReference>
<sequence length="291" mass="31792">MLTDSIARTRRFHRAVTTEAGVLDASFLGRRRPLGPARVLNAIGRGITDIAEIRSYLRLDSGLASRLLRGLEEEGLVQTGPSPEDGRRRIATLTPAGDAEYAAYEALSDVQAAEIIARHPRPEVLLEAMDIVATALSYPRSTLEEVDPGDPRAIACLEAYYAELARRLRQGFDVTLSADPEAGAMRPPRGSFLLALSDGMPIGCVGLKGTEKGYAEIKRMWVAPSARGMGLAGRMMAEVEARARELGITLLRLDSNSALPEAVGLYRKLGWQEIPRFNEDPYPDVFFEKAL</sequence>
<dbReference type="InterPro" id="IPR036388">
    <property type="entry name" value="WH-like_DNA-bd_sf"/>
</dbReference>
<dbReference type="SUPFAM" id="SSF46785">
    <property type="entry name" value="Winged helix' DNA-binding domain"/>
    <property type="match status" value="1"/>
</dbReference>
<reference evidence="4 5" key="1">
    <citation type="submission" date="2019-12" db="EMBL/GenBank/DDBJ databases">
        <authorList>
            <person name="Li M."/>
        </authorList>
    </citation>
    <scope>NUCLEOTIDE SEQUENCE [LARGE SCALE GENOMIC DNA]</scope>
    <source>
        <strain evidence="4 5">GBMRC 2024</strain>
    </source>
</reference>
<dbReference type="InterPro" id="IPR016181">
    <property type="entry name" value="Acyl_CoA_acyltransferase"/>
</dbReference>
<dbReference type="Gene3D" id="1.10.10.10">
    <property type="entry name" value="Winged helix-like DNA-binding domain superfamily/Winged helix DNA-binding domain"/>
    <property type="match status" value="1"/>
</dbReference>
<dbReference type="PROSITE" id="PS51186">
    <property type="entry name" value="GNAT"/>
    <property type="match status" value="1"/>
</dbReference>
<evidence type="ECO:0000313" key="5">
    <source>
        <dbReference type="Proteomes" id="UP000477911"/>
    </source>
</evidence>
<dbReference type="EMBL" id="WUMU01000019">
    <property type="protein sequence ID" value="MXN19589.1"/>
    <property type="molecule type" value="Genomic_DNA"/>
</dbReference>
<dbReference type="Gene3D" id="3.40.630.30">
    <property type="match status" value="1"/>
</dbReference>
<feature type="domain" description="N-acetyltransferase" evidence="3">
    <location>
        <begin position="144"/>
        <end position="291"/>
    </location>
</feature>
<evidence type="ECO:0000256" key="2">
    <source>
        <dbReference type="ARBA" id="ARBA00023315"/>
    </source>
</evidence>
<dbReference type="InterPro" id="IPR036390">
    <property type="entry name" value="WH_DNA-bd_sf"/>
</dbReference>
<organism evidence="4 5">
    <name type="scientific">Pseudooceanicola albus</name>
    <dbReference type="NCBI Taxonomy" id="2692189"/>
    <lineage>
        <taxon>Bacteria</taxon>
        <taxon>Pseudomonadati</taxon>
        <taxon>Pseudomonadota</taxon>
        <taxon>Alphaproteobacteria</taxon>
        <taxon>Rhodobacterales</taxon>
        <taxon>Paracoccaceae</taxon>
        <taxon>Pseudooceanicola</taxon>
    </lineage>
</organism>
<dbReference type="Pfam" id="PF12802">
    <property type="entry name" value="MarR_2"/>
    <property type="match status" value="1"/>
</dbReference>
<dbReference type="SMART" id="SM00347">
    <property type="entry name" value="HTH_MARR"/>
    <property type="match status" value="1"/>
</dbReference>
<dbReference type="Proteomes" id="UP000477911">
    <property type="component" value="Unassembled WGS sequence"/>
</dbReference>
<accession>A0A6L7G6N2</accession>
<proteinExistence type="predicted"/>
<dbReference type="SUPFAM" id="SSF55729">
    <property type="entry name" value="Acyl-CoA N-acyltransferases (Nat)"/>
    <property type="match status" value="1"/>
</dbReference>
<protein>
    <submittedName>
        <fullName evidence="4">GNAT family N-acetyltransferase</fullName>
    </submittedName>
</protein>
<evidence type="ECO:0000313" key="4">
    <source>
        <dbReference type="EMBL" id="MXN19589.1"/>
    </source>
</evidence>
<dbReference type="Pfam" id="PF00583">
    <property type="entry name" value="Acetyltransf_1"/>
    <property type="match status" value="1"/>
</dbReference>
<name>A0A6L7G6N2_9RHOB</name>
<keyword evidence="2" id="KW-0012">Acyltransferase</keyword>
<dbReference type="GO" id="GO:0016747">
    <property type="term" value="F:acyltransferase activity, transferring groups other than amino-acyl groups"/>
    <property type="evidence" value="ECO:0007669"/>
    <property type="project" value="InterPro"/>
</dbReference>
<evidence type="ECO:0000256" key="1">
    <source>
        <dbReference type="ARBA" id="ARBA00022679"/>
    </source>
</evidence>
<dbReference type="GO" id="GO:0003700">
    <property type="term" value="F:DNA-binding transcription factor activity"/>
    <property type="evidence" value="ECO:0007669"/>
    <property type="project" value="InterPro"/>
</dbReference>
<dbReference type="PANTHER" id="PTHR43877:SF2">
    <property type="entry name" value="AMINOALKYLPHOSPHONATE N-ACETYLTRANSFERASE-RELATED"/>
    <property type="match status" value="1"/>
</dbReference>
<dbReference type="RefSeq" id="WP_160895712.1">
    <property type="nucleotide sequence ID" value="NZ_WUMU01000019.1"/>
</dbReference>
<dbReference type="InterPro" id="IPR050832">
    <property type="entry name" value="Bact_Acetyltransf"/>
</dbReference>
<dbReference type="InterPro" id="IPR000182">
    <property type="entry name" value="GNAT_dom"/>
</dbReference>
<keyword evidence="1 4" id="KW-0808">Transferase</keyword>
<gene>
    <name evidence="4" type="ORF">GR170_17285</name>
</gene>